<keyword evidence="2" id="KW-1185">Reference proteome</keyword>
<evidence type="ECO:0000313" key="1">
    <source>
        <dbReference type="EMBL" id="MFC5542603.1"/>
    </source>
</evidence>
<proteinExistence type="predicted"/>
<evidence type="ECO:0008006" key="3">
    <source>
        <dbReference type="Google" id="ProtNLM"/>
    </source>
</evidence>
<accession>A0ABW0RFD3</accession>
<organism evidence="1 2">
    <name type="scientific">Ureibacillus suwonensis</name>
    <dbReference type="NCBI Taxonomy" id="313007"/>
    <lineage>
        <taxon>Bacteria</taxon>
        <taxon>Bacillati</taxon>
        <taxon>Bacillota</taxon>
        <taxon>Bacilli</taxon>
        <taxon>Bacillales</taxon>
        <taxon>Caryophanaceae</taxon>
        <taxon>Ureibacillus</taxon>
    </lineage>
</organism>
<evidence type="ECO:0000313" key="2">
    <source>
        <dbReference type="Proteomes" id="UP001595978"/>
    </source>
</evidence>
<dbReference type="Proteomes" id="UP001595978">
    <property type="component" value="Unassembled WGS sequence"/>
</dbReference>
<name>A0ABW0RFD3_9BACL</name>
<sequence length="85" mass="10020">MQEKEVRLQKIQHLAHEIMYEINSLEDQRQFEDLRVVVDNLSRAIGEFADPYGCFSLDYIEDKLEKSHSIIKKHRIPHIGTQGKI</sequence>
<protein>
    <recommendedName>
        <fullName evidence="3">Group-specific protein</fullName>
    </recommendedName>
</protein>
<dbReference type="RefSeq" id="WP_342468403.1">
    <property type="nucleotide sequence ID" value="NZ_JBHSNQ010000171.1"/>
</dbReference>
<reference evidence="2" key="1">
    <citation type="journal article" date="2019" name="Int. J. Syst. Evol. Microbiol.">
        <title>The Global Catalogue of Microorganisms (GCM) 10K type strain sequencing project: providing services to taxonomists for standard genome sequencing and annotation.</title>
        <authorList>
            <consortium name="The Broad Institute Genomics Platform"/>
            <consortium name="The Broad Institute Genome Sequencing Center for Infectious Disease"/>
            <person name="Wu L."/>
            <person name="Ma J."/>
        </authorList>
    </citation>
    <scope>NUCLEOTIDE SEQUENCE [LARGE SCALE GENOMIC DNA]</scope>
    <source>
        <strain evidence="2">CCUG 56331</strain>
    </source>
</reference>
<comment type="caution">
    <text evidence="1">The sequence shown here is derived from an EMBL/GenBank/DDBJ whole genome shotgun (WGS) entry which is preliminary data.</text>
</comment>
<dbReference type="EMBL" id="JBHSNQ010000171">
    <property type="protein sequence ID" value="MFC5542603.1"/>
    <property type="molecule type" value="Genomic_DNA"/>
</dbReference>
<gene>
    <name evidence="1" type="ORF">ACFPOH_12895</name>
</gene>